<evidence type="ECO:0000313" key="10">
    <source>
        <dbReference type="EMBL" id="THF47258.1"/>
    </source>
</evidence>
<evidence type="ECO:0000256" key="6">
    <source>
        <dbReference type="PIRSR" id="PIRSR004692-3"/>
    </source>
</evidence>
<dbReference type="RefSeq" id="WP_190237092.1">
    <property type="nucleotide sequence ID" value="NZ_SSOA01000014.1"/>
</dbReference>
<keyword evidence="2" id="KW-0677">Repeat</keyword>
<dbReference type="GO" id="GO:0005975">
    <property type="term" value="P:carbohydrate metabolic process"/>
    <property type="evidence" value="ECO:0007669"/>
    <property type="project" value="InterPro"/>
</dbReference>
<protein>
    <submittedName>
        <fullName evidence="10">KpsF/GutQ family sugar-phosphate isomerase</fullName>
    </submittedName>
</protein>
<dbReference type="GO" id="GO:1901135">
    <property type="term" value="P:carbohydrate derivative metabolic process"/>
    <property type="evidence" value="ECO:0007669"/>
    <property type="project" value="InterPro"/>
</dbReference>
<feature type="domain" description="CBS" evidence="8">
    <location>
        <begin position="220"/>
        <end position="278"/>
    </location>
</feature>
<dbReference type="Pfam" id="PF01380">
    <property type="entry name" value="SIS"/>
    <property type="match status" value="1"/>
</dbReference>
<dbReference type="Gene3D" id="3.10.580.10">
    <property type="entry name" value="CBS-domain"/>
    <property type="match status" value="1"/>
</dbReference>
<dbReference type="PANTHER" id="PTHR42745">
    <property type="match status" value="1"/>
</dbReference>
<dbReference type="FunFam" id="3.40.50.10490:FF:000011">
    <property type="entry name" value="Arabinose 5-phosphate isomerase"/>
    <property type="match status" value="1"/>
</dbReference>
<feature type="domain" description="SIS" evidence="9">
    <location>
        <begin position="52"/>
        <end position="195"/>
    </location>
</feature>
<dbReference type="GO" id="GO:0019146">
    <property type="term" value="F:arabinose-5-phosphate isomerase activity"/>
    <property type="evidence" value="ECO:0007669"/>
    <property type="project" value="UniProtKB-ARBA"/>
</dbReference>
<accession>A0A4S3ZP43</accession>
<evidence type="ECO:0000256" key="5">
    <source>
        <dbReference type="PIRSR" id="PIRSR004692-2"/>
    </source>
</evidence>
<dbReference type="GO" id="GO:0097367">
    <property type="term" value="F:carbohydrate derivative binding"/>
    <property type="evidence" value="ECO:0007669"/>
    <property type="project" value="InterPro"/>
</dbReference>
<keyword evidence="3 7" id="KW-0129">CBS domain</keyword>
<evidence type="ECO:0000256" key="2">
    <source>
        <dbReference type="ARBA" id="ARBA00022737"/>
    </source>
</evidence>
<evidence type="ECO:0000259" key="8">
    <source>
        <dbReference type="PROSITE" id="PS51371"/>
    </source>
</evidence>
<dbReference type="EMBL" id="SSOA01000014">
    <property type="protein sequence ID" value="THF47258.1"/>
    <property type="molecule type" value="Genomic_DNA"/>
</dbReference>
<keyword evidence="5" id="KW-0862">Zinc</keyword>
<feature type="site" description="Catalytically relevant" evidence="6">
    <location>
        <position position="204"/>
    </location>
</feature>
<name>A0A4S3ZP43_9HYPH</name>
<evidence type="ECO:0000256" key="7">
    <source>
        <dbReference type="PROSITE-ProRule" id="PRU00703"/>
    </source>
</evidence>
<dbReference type="PROSITE" id="PS51371">
    <property type="entry name" value="CBS"/>
    <property type="match status" value="2"/>
</dbReference>
<evidence type="ECO:0000259" key="9">
    <source>
        <dbReference type="PROSITE" id="PS51464"/>
    </source>
</evidence>
<dbReference type="InterPro" id="IPR050986">
    <property type="entry name" value="GutQ/KpsF_isomerases"/>
</dbReference>
<keyword evidence="5" id="KW-0479">Metal-binding</keyword>
<reference evidence="10 11" key="1">
    <citation type="submission" date="2019-04" db="EMBL/GenBank/DDBJ databases">
        <title>Rhizobium terrae sp. nov., isolated from a paddy soil.</title>
        <authorList>
            <person name="Lin S.-Y."/>
            <person name="Hameed A."/>
            <person name="Huang H.-I."/>
            <person name="Young C.-C."/>
        </authorList>
    </citation>
    <scope>NUCLEOTIDE SEQUENCE [LARGE SCALE GENOMIC DNA]</scope>
    <source>
        <strain evidence="10 11">CC-HIH110</strain>
    </source>
</reference>
<dbReference type="Gene3D" id="3.40.50.10490">
    <property type="entry name" value="Glucose-6-phosphate isomerase like protein, domain 1"/>
    <property type="match status" value="1"/>
</dbReference>
<evidence type="ECO:0000256" key="4">
    <source>
        <dbReference type="PIRNR" id="PIRNR004692"/>
    </source>
</evidence>
<gene>
    <name evidence="10" type="ORF">E6C51_18555</name>
</gene>
<dbReference type="PIRSF" id="PIRSF004692">
    <property type="entry name" value="KdsD_KpsF"/>
    <property type="match status" value="1"/>
</dbReference>
<dbReference type="InterPro" id="IPR046348">
    <property type="entry name" value="SIS_dom_sf"/>
</dbReference>
<dbReference type="Pfam" id="PF00571">
    <property type="entry name" value="CBS"/>
    <property type="match status" value="2"/>
</dbReference>
<feature type="domain" description="CBS" evidence="8">
    <location>
        <begin position="285"/>
        <end position="337"/>
    </location>
</feature>
<feature type="site" description="Catalytically relevant" evidence="6">
    <location>
        <position position="70"/>
    </location>
</feature>
<evidence type="ECO:0000313" key="11">
    <source>
        <dbReference type="Proteomes" id="UP000310754"/>
    </source>
</evidence>
<dbReference type="GO" id="GO:0046872">
    <property type="term" value="F:metal ion binding"/>
    <property type="evidence" value="ECO:0007669"/>
    <property type="project" value="UniProtKB-KW"/>
</dbReference>
<keyword evidence="10" id="KW-0413">Isomerase</keyword>
<keyword evidence="11" id="KW-1185">Reference proteome</keyword>
<dbReference type="CDD" id="cd04604">
    <property type="entry name" value="CBS_pair_SIS_assoc"/>
    <property type="match status" value="1"/>
</dbReference>
<dbReference type="InterPro" id="IPR001347">
    <property type="entry name" value="SIS_dom"/>
</dbReference>
<dbReference type="CDD" id="cd05014">
    <property type="entry name" value="SIS_Kpsf"/>
    <property type="match status" value="1"/>
</dbReference>
<organism evidence="10 11">
    <name type="scientific">Allorhizobium terrae</name>
    <dbReference type="NCBI Taxonomy" id="1848972"/>
    <lineage>
        <taxon>Bacteria</taxon>
        <taxon>Pseudomonadati</taxon>
        <taxon>Pseudomonadota</taxon>
        <taxon>Alphaproteobacteria</taxon>
        <taxon>Hyphomicrobiales</taxon>
        <taxon>Rhizobiaceae</taxon>
        <taxon>Rhizobium/Agrobacterium group</taxon>
        <taxon>Allorhizobium</taxon>
    </lineage>
</organism>
<proteinExistence type="inferred from homology"/>
<dbReference type="SMART" id="SM00116">
    <property type="entry name" value="CBS"/>
    <property type="match status" value="2"/>
</dbReference>
<dbReference type="InterPro" id="IPR035474">
    <property type="entry name" value="SIS_Kpsf"/>
</dbReference>
<evidence type="ECO:0000256" key="3">
    <source>
        <dbReference type="ARBA" id="ARBA00023122"/>
    </source>
</evidence>
<dbReference type="Proteomes" id="UP000310754">
    <property type="component" value="Unassembled WGS sequence"/>
</dbReference>
<feature type="binding site" evidence="5">
    <location>
        <position position="93"/>
    </location>
    <ligand>
        <name>Zn(2+)</name>
        <dbReference type="ChEBI" id="CHEBI:29105"/>
    </ligand>
</feature>
<dbReference type="InterPro" id="IPR004800">
    <property type="entry name" value="KdsD/KpsF-type"/>
</dbReference>
<evidence type="ECO:0000256" key="1">
    <source>
        <dbReference type="ARBA" id="ARBA00008165"/>
    </source>
</evidence>
<dbReference type="NCBIfam" id="TIGR00393">
    <property type="entry name" value="kpsF"/>
    <property type="match status" value="1"/>
</dbReference>
<dbReference type="PROSITE" id="PS51464">
    <property type="entry name" value="SIS"/>
    <property type="match status" value="1"/>
</dbReference>
<dbReference type="PANTHER" id="PTHR42745:SF1">
    <property type="entry name" value="ARABINOSE 5-PHOSPHATE ISOMERASE KDSD"/>
    <property type="match status" value="1"/>
</dbReference>
<sequence length="337" mass="34903">MNKLDVKLVEATAVNTALRVISTEQSGLAALEQAFAGQAESGHDLSGAFCEAIKAIGKSSGRVILTGVGKSHHIGGKIAATFASTGTPAFFIHPAEANHGDLGMIGPDDVVIALSWSGESSELLGIISFTRRFSIPLIAITSGATSTLAREADIVLLLPKVQEACPHGLAPTTSTMMQMAMGDALALALLEARGFGANDFKVFHPGGKLGAMLTHVGDIMHVGEAVPLVPEGTPMPDAVAVLSQKRFGCVGIVDGAGCLIGIITDGDIARHLSRNLGERRVDEVMTRNPKTVAHDTLATSAMAMLNKHNIAALFVTDATGAPAGIIHFHDLLRVGVA</sequence>
<dbReference type="InterPro" id="IPR000644">
    <property type="entry name" value="CBS_dom"/>
</dbReference>
<feature type="site" description="Catalytically relevant" evidence="6">
    <location>
        <position position="122"/>
    </location>
</feature>
<dbReference type="InterPro" id="IPR046342">
    <property type="entry name" value="CBS_dom_sf"/>
</dbReference>
<feature type="site" description="Catalytically relevant" evidence="6">
    <location>
        <position position="163"/>
    </location>
</feature>
<comment type="caution">
    <text evidence="10">The sequence shown here is derived from an EMBL/GenBank/DDBJ whole genome shotgun (WGS) entry which is preliminary data.</text>
</comment>
<comment type="similarity">
    <text evidence="1 4">Belongs to the SIS family. GutQ/KpsF subfamily.</text>
</comment>
<dbReference type="SUPFAM" id="SSF53697">
    <property type="entry name" value="SIS domain"/>
    <property type="match status" value="1"/>
</dbReference>
<dbReference type="AlphaFoldDB" id="A0A4S3ZP43"/>